<sequence length="308" mass="33994">MNLLEVKGLKKSFVEKKTVFPAVKGIDFSIAEGECLGLVGESGCGKSTTANMIARLIREDEGEIYFNGKRMNAGRRLTCAGRDLQMVFQSPKDSFDPRYTVLQSVMMGADSYHLWGRKELEKKSLELIEFVGLKTAYADVPVINLSGGECQRAAIARALLCDPKLIIFDEATSALDVSIQAQVIQLLHRLKQERNVSFLFITHDLALTASVCDRIAVMYAGRIVEMGAAKEILNDPAHPYTKQLLASVLPLTAGGSCQFPSVERLREPGSAGCEYFEFCSRAVSICGDEMPEIRKDQGREIRCHLSAF</sequence>
<reference evidence="5" key="1">
    <citation type="journal article" date="2022" name="Cell">
        <title>Design, construction, and in vivo augmentation of a complex gut microbiome.</title>
        <authorList>
            <person name="Cheng A.G."/>
            <person name="Ho P.Y."/>
            <person name="Aranda-Diaz A."/>
            <person name="Jain S."/>
            <person name="Yu F.B."/>
            <person name="Meng X."/>
            <person name="Wang M."/>
            <person name="Iakiviak M."/>
            <person name="Nagashima K."/>
            <person name="Zhao A."/>
            <person name="Murugkar P."/>
            <person name="Patil A."/>
            <person name="Atabakhsh K."/>
            <person name="Weakley A."/>
            <person name="Yan J."/>
            <person name="Brumbaugh A.R."/>
            <person name="Higginbottom S."/>
            <person name="Dimas A."/>
            <person name="Shiver A.L."/>
            <person name="Deutschbauer A."/>
            <person name="Neff N."/>
            <person name="Sonnenburg J.L."/>
            <person name="Huang K.C."/>
            <person name="Fischbach M.A."/>
        </authorList>
    </citation>
    <scope>NUCLEOTIDE SEQUENCE</scope>
    <source>
        <strain evidence="5">DSM 19829</strain>
    </source>
</reference>
<gene>
    <name evidence="5" type="ORF">NQ502_15850</name>
</gene>
<accession>A0ABY5VDZ5</accession>
<proteinExistence type="predicted"/>
<keyword evidence="2" id="KW-0547">Nucleotide-binding</keyword>
<dbReference type="Pfam" id="PF00005">
    <property type="entry name" value="ABC_tran"/>
    <property type="match status" value="1"/>
</dbReference>
<dbReference type="PROSITE" id="PS50893">
    <property type="entry name" value="ABC_TRANSPORTER_2"/>
    <property type="match status" value="1"/>
</dbReference>
<dbReference type="CDD" id="cd03257">
    <property type="entry name" value="ABC_NikE_OppD_transporters"/>
    <property type="match status" value="1"/>
</dbReference>
<evidence type="ECO:0000256" key="3">
    <source>
        <dbReference type="ARBA" id="ARBA00022840"/>
    </source>
</evidence>
<dbReference type="RefSeq" id="WP_028527418.1">
    <property type="nucleotide sequence ID" value="NZ_CABLBR010000001.1"/>
</dbReference>
<dbReference type="PROSITE" id="PS00211">
    <property type="entry name" value="ABC_TRANSPORTER_1"/>
    <property type="match status" value="1"/>
</dbReference>
<dbReference type="InterPro" id="IPR050319">
    <property type="entry name" value="ABC_transp_ATP-bind"/>
</dbReference>
<dbReference type="Pfam" id="PF08352">
    <property type="entry name" value="oligo_HPY"/>
    <property type="match status" value="1"/>
</dbReference>
<dbReference type="Proteomes" id="UP001060164">
    <property type="component" value="Chromosome"/>
</dbReference>
<evidence type="ECO:0000256" key="1">
    <source>
        <dbReference type="ARBA" id="ARBA00022448"/>
    </source>
</evidence>
<keyword evidence="1" id="KW-0813">Transport</keyword>
<dbReference type="SUPFAM" id="SSF52540">
    <property type="entry name" value="P-loop containing nucleoside triphosphate hydrolases"/>
    <property type="match status" value="1"/>
</dbReference>
<dbReference type="GO" id="GO:0005524">
    <property type="term" value="F:ATP binding"/>
    <property type="evidence" value="ECO:0007669"/>
    <property type="project" value="UniProtKB-KW"/>
</dbReference>
<dbReference type="SMART" id="SM00382">
    <property type="entry name" value="AAA"/>
    <property type="match status" value="1"/>
</dbReference>
<evidence type="ECO:0000313" key="6">
    <source>
        <dbReference type="Proteomes" id="UP001060164"/>
    </source>
</evidence>
<name>A0ABY5VDZ5_9FIRM</name>
<dbReference type="InterPro" id="IPR003439">
    <property type="entry name" value="ABC_transporter-like_ATP-bd"/>
</dbReference>
<dbReference type="InterPro" id="IPR003593">
    <property type="entry name" value="AAA+_ATPase"/>
</dbReference>
<protein>
    <submittedName>
        <fullName evidence="5">ABC transporter ATP-binding protein</fullName>
    </submittedName>
</protein>
<evidence type="ECO:0000256" key="2">
    <source>
        <dbReference type="ARBA" id="ARBA00022741"/>
    </source>
</evidence>
<keyword evidence="3 5" id="KW-0067">ATP-binding</keyword>
<dbReference type="InterPro" id="IPR027417">
    <property type="entry name" value="P-loop_NTPase"/>
</dbReference>
<keyword evidence="6" id="KW-1185">Reference proteome</keyword>
<feature type="domain" description="ABC transporter" evidence="4">
    <location>
        <begin position="4"/>
        <end position="245"/>
    </location>
</feature>
<dbReference type="Gene3D" id="3.40.50.300">
    <property type="entry name" value="P-loop containing nucleotide triphosphate hydrolases"/>
    <property type="match status" value="1"/>
</dbReference>
<dbReference type="EMBL" id="CP102290">
    <property type="protein sequence ID" value="UWP58829.1"/>
    <property type="molecule type" value="Genomic_DNA"/>
</dbReference>
<evidence type="ECO:0000259" key="4">
    <source>
        <dbReference type="PROSITE" id="PS50893"/>
    </source>
</evidence>
<dbReference type="InterPro" id="IPR013563">
    <property type="entry name" value="Oligopep_ABC_C"/>
</dbReference>
<dbReference type="InterPro" id="IPR017871">
    <property type="entry name" value="ABC_transporter-like_CS"/>
</dbReference>
<organism evidence="5 6">
    <name type="scientific">Ruminococcus gauvreauii</name>
    <dbReference type="NCBI Taxonomy" id="438033"/>
    <lineage>
        <taxon>Bacteria</taxon>
        <taxon>Bacillati</taxon>
        <taxon>Bacillota</taxon>
        <taxon>Clostridia</taxon>
        <taxon>Eubacteriales</taxon>
        <taxon>Oscillospiraceae</taxon>
        <taxon>Ruminococcus</taxon>
    </lineage>
</organism>
<evidence type="ECO:0000313" key="5">
    <source>
        <dbReference type="EMBL" id="UWP58829.1"/>
    </source>
</evidence>
<dbReference type="NCBIfam" id="TIGR01727">
    <property type="entry name" value="oligo_HPY"/>
    <property type="match status" value="1"/>
</dbReference>
<dbReference type="PANTHER" id="PTHR43776">
    <property type="entry name" value="TRANSPORT ATP-BINDING PROTEIN"/>
    <property type="match status" value="1"/>
</dbReference>